<dbReference type="SUPFAM" id="SSF55729">
    <property type="entry name" value="Acyl-CoA N-acyltransferases (Nat)"/>
    <property type="match status" value="1"/>
</dbReference>
<dbReference type="EMBL" id="WNWR01000402">
    <property type="protein sequence ID" value="KAE9979895.1"/>
    <property type="molecule type" value="Genomic_DNA"/>
</dbReference>
<evidence type="ECO:0000313" key="10">
    <source>
        <dbReference type="Proteomes" id="UP000490939"/>
    </source>
</evidence>
<feature type="region of interest" description="Disordered" evidence="4">
    <location>
        <begin position="177"/>
        <end position="198"/>
    </location>
</feature>
<dbReference type="EMBL" id="WNWS01000223">
    <property type="protein sequence ID" value="KAE9974244.1"/>
    <property type="molecule type" value="Genomic_DNA"/>
</dbReference>
<proteinExistence type="inferred from homology"/>
<dbReference type="InterPro" id="IPR044542">
    <property type="entry name" value="NAA30-like"/>
</dbReference>
<dbReference type="EMBL" id="WNWQ01000560">
    <property type="protein sequence ID" value="KAE9966023.1"/>
    <property type="molecule type" value="Genomic_DNA"/>
</dbReference>
<keyword evidence="10" id="KW-1185">Reference proteome</keyword>
<evidence type="ECO:0000313" key="7">
    <source>
        <dbReference type="EMBL" id="KAE9974244.1"/>
    </source>
</evidence>
<accession>A0A8H3V0R8</accession>
<reference evidence="8 10" key="1">
    <citation type="submission" date="2019-07" db="EMBL/GenBank/DDBJ databases">
        <title>Venturia inaequalis Genome Resource.</title>
        <authorList>
            <person name="Lichtner F.J."/>
        </authorList>
    </citation>
    <scope>NUCLEOTIDE SEQUENCE [LARGE SCALE GENOMIC DNA]</scope>
    <source>
        <strain evidence="7 9">120213</strain>
        <strain evidence="6">Bline_iso_100314</strain>
        <strain evidence="8 10">DMI_063113</strain>
    </source>
</reference>
<keyword evidence="1" id="KW-0808">Transferase</keyword>
<dbReference type="CDD" id="cd04301">
    <property type="entry name" value="NAT_SF"/>
    <property type="match status" value="1"/>
</dbReference>
<evidence type="ECO:0000256" key="4">
    <source>
        <dbReference type="SAM" id="MobiDB-lite"/>
    </source>
</evidence>
<dbReference type="GO" id="GO:0031417">
    <property type="term" value="C:NatC complex"/>
    <property type="evidence" value="ECO:0007669"/>
    <property type="project" value="TreeGrafter"/>
</dbReference>
<evidence type="ECO:0000256" key="1">
    <source>
        <dbReference type="ARBA" id="ARBA00022679"/>
    </source>
</evidence>
<evidence type="ECO:0000256" key="2">
    <source>
        <dbReference type="ARBA" id="ARBA00023315"/>
    </source>
</evidence>
<dbReference type="PANTHER" id="PTHR45896">
    <property type="entry name" value="N-ALPHA-ACETYLTRANSFERASE 30"/>
    <property type="match status" value="1"/>
</dbReference>
<dbReference type="InterPro" id="IPR016181">
    <property type="entry name" value="Acyl_CoA_acyltransferase"/>
</dbReference>
<evidence type="ECO:0000313" key="8">
    <source>
        <dbReference type="EMBL" id="KAE9979895.1"/>
    </source>
</evidence>
<dbReference type="Pfam" id="PF00583">
    <property type="entry name" value="Acetyltransf_1"/>
    <property type="match status" value="1"/>
</dbReference>
<evidence type="ECO:0000259" key="5">
    <source>
        <dbReference type="PROSITE" id="PS51186"/>
    </source>
</evidence>
<dbReference type="PROSITE" id="PS51186">
    <property type="entry name" value="GNAT"/>
    <property type="match status" value="1"/>
</dbReference>
<organism evidence="8 10">
    <name type="scientific">Venturia inaequalis</name>
    <name type="common">Apple scab fungus</name>
    <dbReference type="NCBI Taxonomy" id="5025"/>
    <lineage>
        <taxon>Eukaryota</taxon>
        <taxon>Fungi</taxon>
        <taxon>Dikarya</taxon>
        <taxon>Ascomycota</taxon>
        <taxon>Pezizomycotina</taxon>
        <taxon>Dothideomycetes</taxon>
        <taxon>Pleosporomycetidae</taxon>
        <taxon>Venturiales</taxon>
        <taxon>Venturiaceae</taxon>
        <taxon>Venturia</taxon>
    </lineage>
</organism>
<dbReference type="Gene3D" id="3.40.630.30">
    <property type="match status" value="1"/>
</dbReference>
<keyword evidence="2" id="KW-0012">Acyltransferase</keyword>
<feature type="compositionally biased region" description="Pro residues" evidence="4">
    <location>
        <begin position="185"/>
        <end position="198"/>
    </location>
</feature>
<dbReference type="AlphaFoldDB" id="A0A8H3V0R8"/>
<comment type="similarity">
    <text evidence="3">Belongs to the acetyltransferase family. MAK3 subfamily.</text>
</comment>
<dbReference type="Proteomes" id="UP000490939">
    <property type="component" value="Unassembled WGS sequence"/>
</dbReference>
<sequence length="198" mass="22535">MSQAKKAQPNEGGLRYVQYELEMEHIYLDPIRQLISKDLSEPYSIYVYRYFLNQWGHLCYMALDEISGDLRGVVVCKLEKHRSGTYRGYIAMLATVQEFRGKGIATNLVKLAIEAMKSRDADEVVLETEDSNTASLRLYERLGFLRSKKLHRYYLNGNTAFRLILYLKPGTALKKPSDLYGATEPGPPPTEPGPILPP</sequence>
<evidence type="ECO:0000313" key="9">
    <source>
        <dbReference type="Proteomes" id="UP000447873"/>
    </source>
</evidence>
<comment type="caution">
    <text evidence="8">The sequence shown here is derived from an EMBL/GenBank/DDBJ whole genome shotgun (WGS) entry which is preliminary data.</text>
</comment>
<dbReference type="PANTHER" id="PTHR45896:SF1">
    <property type="entry name" value="N-ALPHA-ACETYLTRANSFERASE 30"/>
    <property type="match status" value="1"/>
</dbReference>
<evidence type="ECO:0000313" key="6">
    <source>
        <dbReference type="EMBL" id="KAE9966023.1"/>
    </source>
</evidence>
<protein>
    <recommendedName>
        <fullName evidence="5">N-acetyltransferase domain-containing protein</fullName>
    </recommendedName>
</protein>
<dbReference type="GO" id="GO:0004596">
    <property type="term" value="F:protein-N-terminal amino-acid acetyltransferase activity"/>
    <property type="evidence" value="ECO:0007669"/>
    <property type="project" value="InterPro"/>
</dbReference>
<evidence type="ECO:0000256" key="3">
    <source>
        <dbReference type="ARBA" id="ARBA00024025"/>
    </source>
</evidence>
<dbReference type="OrthoDB" id="249099at2759"/>
<name>A0A8H3V0R8_VENIN</name>
<dbReference type="Proteomes" id="UP000433883">
    <property type="component" value="Unassembled WGS sequence"/>
</dbReference>
<gene>
    <name evidence="6" type="ORF">BLS_007267</name>
    <name evidence="8" type="ORF">EG327_006865</name>
    <name evidence="7" type="ORF">EG328_003963</name>
</gene>
<dbReference type="Proteomes" id="UP000447873">
    <property type="component" value="Unassembled WGS sequence"/>
</dbReference>
<dbReference type="InterPro" id="IPR000182">
    <property type="entry name" value="GNAT_dom"/>
</dbReference>
<feature type="domain" description="N-acetyltransferase" evidence="5">
    <location>
        <begin position="14"/>
        <end position="168"/>
    </location>
</feature>